<dbReference type="EMBL" id="OIVN01003795">
    <property type="protein sequence ID" value="SPD13631.1"/>
    <property type="molecule type" value="Genomic_DNA"/>
</dbReference>
<evidence type="ECO:0000313" key="2">
    <source>
        <dbReference type="EMBL" id="SPD13631.1"/>
    </source>
</evidence>
<dbReference type="AlphaFoldDB" id="A0A2N9HPL8"/>
<evidence type="ECO:0000256" key="1">
    <source>
        <dbReference type="SAM" id="MobiDB-lite"/>
    </source>
</evidence>
<gene>
    <name evidence="2" type="ORF">FSB_LOCUS41513</name>
</gene>
<feature type="region of interest" description="Disordered" evidence="1">
    <location>
        <begin position="1"/>
        <end position="20"/>
    </location>
</feature>
<protein>
    <submittedName>
        <fullName evidence="2">Uncharacterized protein</fullName>
    </submittedName>
</protein>
<proteinExistence type="predicted"/>
<organism evidence="2">
    <name type="scientific">Fagus sylvatica</name>
    <name type="common">Beechnut</name>
    <dbReference type="NCBI Taxonomy" id="28930"/>
    <lineage>
        <taxon>Eukaryota</taxon>
        <taxon>Viridiplantae</taxon>
        <taxon>Streptophyta</taxon>
        <taxon>Embryophyta</taxon>
        <taxon>Tracheophyta</taxon>
        <taxon>Spermatophyta</taxon>
        <taxon>Magnoliopsida</taxon>
        <taxon>eudicotyledons</taxon>
        <taxon>Gunneridae</taxon>
        <taxon>Pentapetalae</taxon>
        <taxon>rosids</taxon>
        <taxon>fabids</taxon>
        <taxon>Fagales</taxon>
        <taxon>Fagaceae</taxon>
        <taxon>Fagus</taxon>
    </lineage>
</organism>
<sequence length="75" mass="8098">MEMKGKGRSGLRSVCGGSSQFDGAKGVSKVVKRGGEAAVIVDLHCRLWTLSDRSRIWSIGSCCVLEFWVCCCVLS</sequence>
<accession>A0A2N9HPL8</accession>
<name>A0A2N9HPL8_FAGSY</name>
<reference evidence="2" key="1">
    <citation type="submission" date="2018-02" db="EMBL/GenBank/DDBJ databases">
        <authorList>
            <person name="Cohen D.B."/>
            <person name="Kent A.D."/>
        </authorList>
    </citation>
    <scope>NUCLEOTIDE SEQUENCE</scope>
</reference>